<feature type="compositionally biased region" description="Basic and acidic residues" evidence="1">
    <location>
        <begin position="278"/>
        <end position="289"/>
    </location>
</feature>
<dbReference type="EMBL" id="JARKIF010000002">
    <property type="protein sequence ID" value="KAJ7648036.1"/>
    <property type="molecule type" value="Genomic_DNA"/>
</dbReference>
<dbReference type="AlphaFoldDB" id="A0AAD7FZT9"/>
<evidence type="ECO:0000313" key="3">
    <source>
        <dbReference type="EMBL" id="KAJ7648036.1"/>
    </source>
</evidence>
<comment type="caution">
    <text evidence="3">The sequence shown here is derived from an EMBL/GenBank/DDBJ whole genome shotgun (WGS) entry which is preliminary data.</text>
</comment>
<evidence type="ECO:0000313" key="4">
    <source>
        <dbReference type="Proteomes" id="UP001221142"/>
    </source>
</evidence>
<feature type="transmembrane region" description="Helical" evidence="2">
    <location>
        <begin position="161"/>
        <end position="183"/>
    </location>
</feature>
<evidence type="ECO:0000256" key="1">
    <source>
        <dbReference type="SAM" id="MobiDB-lite"/>
    </source>
</evidence>
<organism evidence="3 4">
    <name type="scientific">Roridomyces roridus</name>
    <dbReference type="NCBI Taxonomy" id="1738132"/>
    <lineage>
        <taxon>Eukaryota</taxon>
        <taxon>Fungi</taxon>
        <taxon>Dikarya</taxon>
        <taxon>Basidiomycota</taxon>
        <taxon>Agaricomycotina</taxon>
        <taxon>Agaricomycetes</taxon>
        <taxon>Agaricomycetidae</taxon>
        <taxon>Agaricales</taxon>
        <taxon>Marasmiineae</taxon>
        <taxon>Mycenaceae</taxon>
        <taxon>Roridomyces</taxon>
    </lineage>
</organism>
<keyword evidence="2" id="KW-0812">Transmembrane</keyword>
<evidence type="ECO:0000256" key="2">
    <source>
        <dbReference type="SAM" id="Phobius"/>
    </source>
</evidence>
<feature type="transmembrane region" description="Helical" evidence="2">
    <location>
        <begin position="120"/>
        <end position="140"/>
    </location>
</feature>
<accession>A0AAD7FZT9</accession>
<feature type="transmembrane region" description="Helical" evidence="2">
    <location>
        <begin position="95"/>
        <end position="114"/>
    </location>
</feature>
<keyword evidence="2" id="KW-0472">Membrane</keyword>
<name>A0AAD7FZT9_9AGAR</name>
<gene>
    <name evidence="3" type="ORF">FB45DRAFT_1102649</name>
</gene>
<dbReference type="Proteomes" id="UP001221142">
    <property type="component" value="Unassembled WGS sequence"/>
</dbReference>
<feature type="transmembrane region" description="Helical" evidence="2">
    <location>
        <begin position="54"/>
        <end position="74"/>
    </location>
</feature>
<feature type="transmembrane region" description="Helical" evidence="2">
    <location>
        <begin position="203"/>
        <end position="227"/>
    </location>
</feature>
<reference evidence="3" key="1">
    <citation type="submission" date="2023-03" db="EMBL/GenBank/DDBJ databases">
        <title>Massive genome expansion in bonnet fungi (Mycena s.s.) driven by repeated elements and novel gene families across ecological guilds.</title>
        <authorList>
            <consortium name="Lawrence Berkeley National Laboratory"/>
            <person name="Harder C.B."/>
            <person name="Miyauchi S."/>
            <person name="Viragh M."/>
            <person name="Kuo A."/>
            <person name="Thoen E."/>
            <person name="Andreopoulos B."/>
            <person name="Lu D."/>
            <person name="Skrede I."/>
            <person name="Drula E."/>
            <person name="Henrissat B."/>
            <person name="Morin E."/>
            <person name="Kohler A."/>
            <person name="Barry K."/>
            <person name="LaButti K."/>
            <person name="Morin E."/>
            <person name="Salamov A."/>
            <person name="Lipzen A."/>
            <person name="Mereny Z."/>
            <person name="Hegedus B."/>
            <person name="Baldrian P."/>
            <person name="Stursova M."/>
            <person name="Weitz H."/>
            <person name="Taylor A."/>
            <person name="Grigoriev I.V."/>
            <person name="Nagy L.G."/>
            <person name="Martin F."/>
            <person name="Kauserud H."/>
        </authorList>
    </citation>
    <scope>NUCLEOTIDE SEQUENCE</scope>
    <source>
        <strain evidence="3">9284</strain>
    </source>
</reference>
<keyword evidence="2" id="KW-1133">Transmembrane helix</keyword>
<sequence length="314" mass="34805">MSSDTTTSLSVILGAVVMAGVIGALFFGAASIQTYNYLNKSNEDHRLAQFTVRVLWVLNAFQFAVYTYTIWYYVVDAYETAWAEQVMHWSFKLSVWLAVALVLVLDILYSLFVLEILDTALPILSVFAAVIVGNVVAVVLGVKIILFKHFTGIYDISRSPIIYLFFIFFCIKAVGIAAVMVYHLSSESELEECILPEHLPEPFWIRFSKMLVGSSLIVAICSFAVLACHLAMPRSMSCVVVYMAVSKLYHNCYLSMMSRGTLVLWKPCIYPPTPMKTSPERDAENKKVIAEANARDASSVGGSQNGDPEAQAGN</sequence>
<feature type="region of interest" description="Disordered" evidence="1">
    <location>
        <begin position="273"/>
        <end position="314"/>
    </location>
</feature>
<keyword evidence="4" id="KW-1185">Reference proteome</keyword>
<feature type="transmembrane region" description="Helical" evidence="2">
    <location>
        <begin position="12"/>
        <end position="34"/>
    </location>
</feature>
<protein>
    <submittedName>
        <fullName evidence="3">Uncharacterized protein</fullName>
    </submittedName>
</protein>
<proteinExistence type="predicted"/>